<proteinExistence type="predicted"/>
<sequence>MMSTTRQLRYLATMMI</sequence>
<organism evidence="1">
    <name type="scientific">Rhizophora mucronata</name>
    <name type="common">Asiatic mangrove</name>
    <dbReference type="NCBI Taxonomy" id="61149"/>
    <lineage>
        <taxon>Eukaryota</taxon>
        <taxon>Viridiplantae</taxon>
        <taxon>Streptophyta</taxon>
        <taxon>Embryophyta</taxon>
        <taxon>Tracheophyta</taxon>
        <taxon>Spermatophyta</taxon>
        <taxon>Magnoliopsida</taxon>
        <taxon>eudicotyledons</taxon>
        <taxon>Gunneridae</taxon>
        <taxon>Pentapetalae</taxon>
        <taxon>rosids</taxon>
        <taxon>fabids</taxon>
        <taxon>Malpighiales</taxon>
        <taxon>Rhizophoraceae</taxon>
        <taxon>Rhizophora</taxon>
    </lineage>
</organism>
<reference evidence="1" key="1">
    <citation type="submission" date="2018-02" db="EMBL/GenBank/DDBJ databases">
        <title>Rhizophora mucronata_Transcriptome.</title>
        <authorList>
            <person name="Meera S.P."/>
            <person name="Sreeshan A."/>
            <person name="Augustine A."/>
        </authorList>
    </citation>
    <scope>NUCLEOTIDE SEQUENCE</scope>
    <source>
        <tissue evidence="1">Leaf</tissue>
    </source>
</reference>
<evidence type="ECO:0000313" key="1">
    <source>
        <dbReference type="EMBL" id="MBX71588.1"/>
    </source>
</evidence>
<dbReference type="AlphaFoldDB" id="A0A2P2QX86"/>
<protein>
    <submittedName>
        <fullName evidence="1">Uncharacterized protein</fullName>
    </submittedName>
</protein>
<dbReference type="EMBL" id="GGEC01091104">
    <property type="protein sequence ID" value="MBX71588.1"/>
    <property type="molecule type" value="Transcribed_RNA"/>
</dbReference>
<accession>A0A2P2QX86</accession>
<name>A0A2P2QX86_RHIMU</name>